<proteinExistence type="predicted"/>
<reference evidence="3" key="2">
    <citation type="journal article" date="2018" name="Environ. Sci. Technol.">
        <title>The Toxicogenome of Hyalella azteca: A Model for Sediment Ecotoxicology and Evolutionary Toxicology.</title>
        <authorList>
            <person name="Poynton H.C."/>
            <person name="Hasenbein S."/>
            <person name="Benoit J.B."/>
            <person name="Sepulveda M.S."/>
            <person name="Poelchau M.F."/>
            <person name="Hughes D.S.T."/>
            <person name="Murali S.C."/>
            <person name="Chen S."/>
            <person name="Glastad K.M."/>
            <person name="Goodisman M.A.D."/>
            <person name="Werren J.H."/>
            <person name="Vineis J.H."/>
            <person name="Bowen J.L."/>
            <person name="Friedrich M."/>
            <person name="Jones J."/>
            <person name="Robertson H.M."/>
            <person name="Feyereisen R."/>
            <person name="Mechler-Hickson A."/>
            <person name="Mathers N."/>
            <person name="Lee C.E."/>
            <person name="Colbourne J.K."/>
            <person name="Biales A."/>
            <person name="Johnston J.S."/>
            <person name="Wellborn G.A."/>
            <person name="Rosendale A.J."/>
            <person name="Cridge A.G."/>
            <person name="Munoz-Torres M.C."/>
            <person name="Bain P.A."/>
            <person name="Manny A.R."/>
            <person name="Major K.M."/>
            <person name="Lambert F.N."/>
            <person name="Vulpe C.D."/>
            <person name="Tuck P."/>
            <person name="Blalock B.J."/>
            <person name="Lin Y.Y."/>
            <person name="Smith M.E."/>
            <person name="Ochoa-Acuna H."/>
            <person name="Chen M.M."/>
            <person name="Childers C.P."/>
            <person name="Qu J."/>
            <person name="Dugan S."/>
            <person name="Lee S.L."/>
            <person name="Chao H."/>
            <person name="Dinh H."/>
            <person name="Han Y."/>
            <person name="Doddapaneni H."/>
            <person name="Worley K.C."/>
            <person name="Muzny D.M."/>
            <person name="Gibbs R.A."/>
            <person name="Richards S."/>
        </authorList>
    </citation>
    <scope>NUCLEOTIDE SEQUENCE</scope>
    <source>
        <strain evidence="3">HAZT.00-mixed</strain>
        <tissue evidence="3">Whole organism</tissue>
    </source>
</reference>
<dbReference type="EMBL" id="JQDR03010500">
    <property type="protein sequence ID" value="KAA0194175.1"/>
    <property type="molecule type" value="Genomic_DNA"/>
</dbReference>
<feature type="region of interest" description="Disordered" evidence="1">
    <location>
        <begin position="535"/>
        <end position="588"/>
    </location>
</feature>
<dbReference type="AlphaFoldDB" id="A0A6A0GZL2"/>
<dbReference type="InterPro" id="IPR032922">
    <property type="entry name" value="SON"/>
</dbReference>
<sequence length="588" mass="63473">MLEGVVPAGRCGACWEVWYLLGGVVPAGRGGACWSECWKVRCLLKGVVPDGRRMDAVDVWSSQLMEKILWVWDIANLNLSEMVSERLRAMRNLQENPNDANAKKKLDALQETMSKWALSKQEPGKFTGTTGVKVLSQQELSSGQQAWAKKEQLITAKPVSSAFGMRMLQKMGWNPGEGLGKNKEGSTTPLLLEVKTDKKGELPRPGGADACEALHSHDQNRRSCSLDTFSQLTKLLLDLRNSAAAAPATSNPLQLAALLNLLALSSKLNQNTSPHVNQTPVPLMNLNLTPHVNQNVTSLLNQNFTSRVSQNTTSRWTQNTASLANQNTTSHLNQNFTSRVNQNATSHGNQNAMSYGNQNAMSYGNQNAMSYGNQNAVSYGHQNFTSTVSRNIASNVIVNKLEYRASQMAPTKKLAKATAAATCLMALGITLDDPQPTHMGIGGCQSSLSSFGNSPVVQGAFPPPGPVSNFTLRNMNVQQHLPQQHTRHSGAYSCGVTGLQPLMSINTCDFAGRSGNVNIIIGPQLPQSASSFSLTMHENKPQPVPLSSVKAFPPPGVKLNSFPPPGRSGRPSHPVAERGSQTSSIEML</sequence>
<dbReference type="PANTHER" id="PTHR46528:SF1">
    <property type="entry name" value="PROTEIN SON"/>
    <property type="match status" value="1"/>
</dbReference>
<accession>A0A6A0GZL2</accession>
<feature type="domain" description="G-patch" evidence="2">
    <location>
        <begin position="160"/>
        <end position="200"/>
    </location>
</feature>
<dbReference type="GO" id="GO:0003723">
    <property type="term" value="F:RNA binding"/>
    <property type="evidence" value="ECO:0007669"/>
    <property type="project" value="InterPro"/>
</dbReference>
<evidence type="ECO:0000259" key="2">
    <source>
        <dbReference type="PROSITE" id="PS50174"/>
    </source>
</evidence>
<protein>
    <recommendedName>
        <fullName evidence="2">G-patch domain-containing protein</fullName>
    </recommendedName>
</protein>
<comment type="caution">
    <text evidence="3">The sequence shown here is derived from an EMBL/GenBank/DDBJ whole genome shotgun (WGS) entry which is preliminary data.</text>
</comment>
<evidence type="ECO:0000313" key="3">
    <source>
        <dbReference type="EMBL" id="KAA0194175.1"/>
    </source>
</evidence>
<dbReference type="SMART" id="SM00443">
    <property type="entry name" value="G_patch"/>
    <property type="match status" value="1"/>
</dbReference>
<organism evidence="3">
    <name type="scientific">Hyalella azteca</name>
    <name type="common">Amphipod</name>
    <dbReference type="NCBI Taxonomy" id="294128"/>
    <lineage>
        <taxon>Eukaryota</taxon>
        <taxon>Metazoa</taxon>
        <taxon>Ecdysozoa</taxon>
        <taxon>Arthropoda</taxon>
        <taxon>Crustacea</taxon>
        <taxon>Multicrustacea</taxon>
        <taxon>Malacostraca</taxon>
        <taxon>Eumalacostraca</taxon>
        <taxon>Peracarida</taxon>
        <taxon>Amphipoda</taxon>
        <taxon>Senticaudata</taxon>
        <taxon>Talitrida</taxon>
        <taxon>Talitroidea</taxon>
        <taxon>Hyalellidae</taxon>
        <taxon>Hyalella</taxon>
    </lineage>
</organism>
<name>A0A6A0GZL2_HYAAZ</name>
<feature type="compositionally biased region" description="Polar residues" evidence="1">
    <location>
        <begin position="579"/>
        <end position="588"/>
    </location>
</feature>
<dbReference type="Pfam" id="PF01585">
    <property type="entry name" value="G-patch"/>
    <property type="match status" value="1"/>
</dbReference>
<evidence type="ECO:0000256" key="1">
    <source>
        <dbReference type="SAM" id="MobiDB-lite"/>
    </source>
</evidence>
<reference evidence="3" key="1">
    <citation type="submission" date="2014-08" db="EMBL/GenBank/DDBJ databases">
        <authorList>
            <person name="Murali S."/>
            <person name="Richards S."/>
            <person name="Bandaranaike D."/>
            <person name="Bellair M."/>
            <person name="Blankenburg K."/>
            <person name="Chao H."/>
            <person name="Dinh H."/>
            <person name="Doddapaneni H."/>
            <person name="Dugan-Rocha S."/>
            <person name="Elkadiri S."/>
            <person name="Gnanaolivu R."/>
            <person name="Hughes D."/>
            <person name="Lee S."/>
            <person name="Li M."/>
            <person name="Ming W."/>
            <person name="Munidasa M."/>
            <person name="Muniz J."/>
            <person name="Nguyen L."/>
            <person name="Osuji N."/>
            <person name="Pu L.-L."/>
            <person name="Puazo M."/>
            <person name="Skinner E."/>
            <person name="Qu C."/>
            <person name="Quiroz J."/>
            <person name="Raj R."/>
            <person name="Weissenberger G."/>
            <person name="Xin Y."/>
            <person name="Zou X."/>
            <person name="Han Y."/>
            <person name="Worley K."/>
            <person name="Muzny D."/>
            <person name="Gibbs R."/>
        </authorList>
    </citation>
    <scope>NUCLEOTIDE SEQUENCE</scope>
    <source>
        <strain evidence="3">HAZT.00-mixed</strain>
        <tissue evidence="3">Whole organism</tissue>
    </source>
</reference>
<feature type="compositionally biased region" description="Pro residues" evidence="1">
    <location>
        <begin position="552"/>
        <end position="566"/>
    </location>
</feature>
<gene>
    <name evidence="3" type="ORF">HAZT_HAZT012125</name>
</gene>
<dbReference type="PROSITE" id="PS50174">
    <property type="entry name" value="G_PATCH"/>
    <property type="match status" value="1"/>
</dbReference>
<dbReference type="PANTHER" id="PTHR46528">
    <property type="entry name" value="PROTEIN SON"/>
    <property type="match status" value="1"/>
</dbReference>
<reference evidence="3" key="3">
    <citation type="submission" date="2019-06" db="EMBL/GenBank/DDBJ databases">
        <authorList>
            <person name="Poynton C."/>
            <person name="Hasenbein S."/>
            <person name="Benoit J.B."/>
            <person name="Sepulveda M.S."/>
            <person name="Poelchau M.F."/>
            <person name="Murali S.C."/>
            <person name="Chen S."/>
            <person name="Glastad K.M."/>
            <person name="Werren J.H."/>
            <person name="Vineis J.H."/>
            <person name="Bowen J.L."/>
            <person name="Friedrich M."/>
            <person name="Jones J."/>
            <person name="Robertson H.M."/>
            <person name="Feyereisen R."/>
            <person name="Mechler-Hickson A."/>
            <person name="Mathers N."/>
            <person name="Lee C.E."/>
            <person name="Colbourne J.K."/>
            <person name="Biales A."/>
            <person name="Johnston J.S."/>
            <person name="Wellborn G.A."/>
            <person name="Rosendale A.J."/>
            <person name="Cridge A.G."/>
            <person name="Munoz-Torres M.C."/>
            <person name="Bain P.A."/>
            <person name="Manny A.R."/>
            <person name="Major K.M."/>
            <person name="Lambert F.N."/>
            <person name="Vulpe C.D."/>
            <person name="Tuck P."/>
            <person name="Blalock B.J."/>
            <person name="Lin Y.-Y."/>
            <person name="Smith M.E."/>
            <person name="Ochoa-Acuna H."/>
            <person name="Chen M.-J.M."/>
            <person name="Childers C.P."/>
            <person name="Qu J."/>
            <person name="Dugan S."/>
            <person name="Lee S.L."/>
            <person name="Chao H."/>
            <person name="Dinh H."/>
            <person name="Han Y."/>
            <person name="Doddapaneni H."/>
            <person name="Worley K.C."/>
            <person name="Muzny D.M."/>
            <person name="Gibbs R.A."/>
            <person name="Richards S."/>
        </authorList>
    </citation>
    <scope>NUCLEOTIDE SEQUENCE</scope>
    <source>
        <strain evidence="3">HAZT.00-mixed</strain>
        <tissue evidence="3">Whole organism</tissue>
    </source>
</reference>
<dbReference type="SUPFAM" id="SSF54768">
    <property type="entry name" value="dsRNA-binding domain-like"/>
    <property type="match status" value="1"/>
</dbReference>
<dbReference type="GO" id="GO:0048024">
    <property type="term" value="P:regulation of mRNA splicing, via spliceosome"/>
    <property type="evidence" value="ECO:0007669"/>
    <property type="project" value="TreeGrafter"/>
</dbReference>
<dbReference type="Proteomes" id="UP000711488">
    <property type="component" value="Unassembled WGS sequence"/>
</dbReference>
<dbReference type="InterPro" id="IPR000467">
    <property type="entry name" value="G_patch_dom"/>
</dbReference>
<dbReference type="GO" id="GO:0051726">
    <property type="term" value="P:regulation of cell cycle"/>
    <property type="evidence" value="ECO:0007669"/>
    <property type="project" value="InterPro"/>
</dbReference>